<dbReference type="AlphaFoldDB" id="A0AAV1Z5D3"/>
<comment type="caution">
    <text evidence="2">The sequence shown here is derived from an EMBL/GenBank/DDBJ whole genome shotgun (WGS) entry which is preliminary data.</text>
</comment>
<accession>A0AAV1Z5D3</accession>
<gene>
    <name evidence="2" type="ORF">LARSCL_LOCUS3183</name>
</gene>
<feature type="compositionally biased region" description="Basic and acidic residues" evidence="1">
    <location>
        <begin position="19"/>
        <end position="36"/>
    </location>
</feature>
<sequence length="148" mass="16570">MGFSESSIWDSFSVVLSPLEDKSDEKRSASESEERPSSTSQRCAPLPVMLIMGTYNGGNLADIRLPLKVPCMSIDVLWMPEPPAECVRGADLRSRVCYVGTPVSSNELSETREEPRIYPPLLEVVFNYAKGVQKSFYFKLCLQTLVDR</sequence>
<keyword evidence="3" id="KW-1185">Reference proteome</keyword>
<dbReference type="Proteomes" id="UP001497382">
    <property type="component" value="Unassembled WGS sequence"/>
</dbReference>
<protein>
    <submittedName>
        <fullName evidence="2">Uncharacterized protein</fullName>
    </submittedName>
</protein>
<name>A0AAV1Z5D3_9ARAC</name>
<feature type="region of interest" description="Disordered" evidence="1">
    <location>
        <begin position="19"/>
        <end position="41"/>
    </location>
</feature>
<evidence type="ECO:0000256" key="1">
    <source>
        <dbReference type="SAM" id="MobiDB-lite"/>
    </source>
</evidence>
<dbReference type="EMBL" id="CAXIEN010000024">
    <property type="protein sequence ID" value="CAL1266591.1"/>
    <property type="molecule type" value="Genomic_DNA"/>
</dbReference>
<evidence type="ECO:0000313" key="2">
    <source>
        <dbReference type="EMBL" id="CAL1266591.1"/>
    </source>
</evidence>
<proteinExistence type="predicted"/>
<reference evidence="2 3" key="1">
    <citation type="submission" date="2024-04" db="EMBL/GenBank/DDBJ databases">
        <authorList>
            <person name="Rising A."/>
            <person name="Reimegard J."/>
            <person name="Sonavane S."/>
            <person name="Akerstrom W."/>
            <person name="Nylinder S."/>
            <person name="Hedman E."/>
            <person name="Kallberg Y."/>
        </authorList>
    </citation>
    <scope>NUCLEOTIDE SEQUENCE [LARGE SCALE GENOMIC DNA]</scope>
</reference>
<organism evidence="2 3">
    <name type="scientific">Larinioides sclopetarius</name>
    <dbReference type="NCBI Taxonomy" id="280406"/>
    <lineage>
        <taxon>Eukaryota</taxon>
        <taxon>Metazoa</taxon>
        <taxon>Ecdysozoa</taxon>
        <taxon>Arthropoda</taxon>
        <taxon>Chelicerata</taxon>
        <taxon>Arachnida</taxon>
        <taxon>Araneae</taxon>
        <taxon>Araneomorphae</taxon>
        <taxon>Entelegynae</taxon>
        <taxon>Araneoidea</taxon>
        <taxon>Araneidae</taxon>
        <taxon>Larinioides</taxon>
    </lineage>
</organism>
<evidence type="ECO:0000313" key="3">
    <source>
        <dbReference type="Proteomes" id="UP001497382"/>
    </source>
</evidence>